<dbReference type="Pfam" id="PF13181">
    <property type="entry name" value="TPR_8"/>
    <property type="match status" value="1"/>
</dbReference>
<dbReference type="GO" id="GO:0005930">
    <property type="term" value="C:axoneme"/>
    <property type="evidence" value="ECO:0007669"/>
    <property type="project" value="UniProtKB-SubCell"/>
</dbReference>
<feature type="repeat" description="TPR" evidence="9">
    <location>
        <begin position="305"/>
        <end position="338"/>
    </location>
</feature>
<keyword evidence="5" id="KW-0206">Cytoskeleton</keyword>
<evidence type="ECO:0000256" key="4">
    <source>
        <dbReference type="ARBA" id="ARBA00022803"/>
    </source>
</evidence>
<evidence type="ECO:0000256" key="5">
    <source>
        <dbReference type="ARBA" id="ARBA00023212"/>
    </source>
</evidence>
<name>A0AAY4BH19_9TELE</name>
<evidence type="ECO:0000256" key="1">
    <source>
        <dbReference type="ARBA" id="ARBA00004430"/>
    </source>
</evidence>
<evidence type="ECO:0000313" key="12">
    <source>
        <dbReference type="Proteomes" id="UP000694580"/>
    </source>
</evidence>
<sequence>MTDAKSTFFSYVAEGDQFYQKGEFSRATESYSTALAQQPQEKNCLVARSRCYVKMGDSAKALQDAEASLQEDKTFFRGLYQKAEALYAMGEFEFALVYYHRGYKLRPELHEFRWGIQKAQEAIYNCVGSPSGVKLEKKGDLSFLNEQEQSKAIPPGKKVQQPHRQKTPSTERTSRQLLGELYSDKEYLEKLLKNQDVVKRKTRSGDHLQELIMGYVSYLDTCTEFWQQQRPIYARQRERKLLQQHWSRSSPPSGPMDYILSSFQDIDAALSVGNATGSLKKAREVLKKVQGFSEGDLPQKSEVLGSIYSCIGNALMDLGQMDEALENHQKDLELAEQCLNIDGKSRALVNIGRLYACTGQFTQAIKFWETSVPLTEGGLDKAWLFHEIGWCHLELRQHAEAWDYSRRLLTASQEICDELWQLNAYVLMGQAELKMGSYKSSIFHFEEALQRARLLQNDAAEEAIQKVSHSAFYLRVPGKSLSCPF</sequence>
<evidence type="ECO:0000256" key="9">
    <source>
        <dbReference type="PROSITE-ProRule" id="PRU00339"/>
    </source>
</evidence>
<reference evidence="11" key="2">
    <citation type="submission" date="2025-08" db="UniProtKB">
        <authorList>
            <consortium name="Ensembl"/>
        </authorList>
    </citation>
    <scope>IDENTIFICATION</scope>
</reference>
<keyword evidence="3" id="KW-0677">Repeat</keyword>
<evidence type="ECO:0000256" key="2">
    <source>
        <dbReference type="ARBA" id="ARBA00022490"/>
    </source>
</evidence>
<dbReference type="Proteomes" id="UP000694580">
    <property type="component" value="Chromosome 7"/>
</dbReference>
<accession>A0AAY4BH19</accession>
<dbReference type="Pfam" id="PF13424">
    <property type="entry name" value="TPR_12"/>
    <property type="match status" value="1"/>
</dbReference>
<dbReference type="SMART" id="SM00028">
    <property type="entry name" value="TPR"/>
    <property type="match status" value="7"/>
</dbReference>
<dbReference type="SUPFAM" id="SSF48452">
    <property type="entry name" value="TPR-like"/>
    <property type="match status" value="2"/>
</dbReference>
<dbReference type="PROSITE" id="PS50005">
    <property type="entry name" value="TPR"/>
    <property type="match status" value="3"/>
</dbReference>
<keyword evidence="2" id="KW-0963">Cytoplasm</keyword>
<evidence type="ECO:0000313" key="11">
    <source>
        <dbReference type="Ensembl" id="ENSDCDP00010020198.1"/>
    </source>
</evidence>
<dbReference type="PANTHER" id="PTHR23040">
    <property type="match status" value="1"/>
</dbReference>
<evidence type="ECO:0000256" key="10">
    <source>
        <dbReference type="SAM" id="MobiDB-lite"/>
    </source>
</evidence>
<dbReference type="FunFam" id="1.25.40.10:FF:000795">
    <property type="entry name" value="Tetratricopeptide repeat protein 25"/>
    <property type="match status" value="1"/>
</dbReference>
<gene>
    <name evidence="11" type="primary">odad4</name>
</gene>
<comment type="subcellular location">
    <subcellularLocation>
        <location evidence="1">Cytoplasm</location>
        <location evidence="1">Cytoskeleton</location>
        <location evidence="1">Cilium axoneme</location>
    </subcellularLocation>
</comment>
<evidence type="ECO:0000256" key="8">
    <source>
        <dbReference type="ARBA" id="ARBA00034143"/>
    </source>
</evidence>
<feature type="repeat" description="TPR" evidence="9">
    <location>
        <begin position="345"/>
        <end position="378"/>
    </location>
</feature>
<dbReference type="InterPro" id="IPR019734">
    <property type="entry name" value="TPR_rpt"/>
</dbReference>
<feature type="repeat" description="TPR" evidence="9">
    <location>
        <begin position="8"/>
        <end position="41"/>
    </location>
</feature>
<dbReference type="InterPro" id="IPR040111">
    <property type="entry name" value="ODAD4"/>
</dbReference>
<dbReference type="InterPro" id="IPR011990">
    <property type="entry name" value="TPR-like_helical_dom_sf"/>
</dbReference>
<reference evidence="11 12" key="1">
    <citation type="submission" date="2020-06" db="EMBL/GenBank/DDBJ databases">
        <authorList>
            <consortium name="Wellcome Sanger Institute Data Sharing"/>
        </authorList>
    </citation>
    <scope>NUCLEOTIDE SEQUENCE [LARGE SCALE GENOMIC DNA]</scope>
</reference>
<protein>
    <recommendedName>
        <fullName evidence="7">Outer dynein arm-docking complex subunit 4</fullName>
    </recommendedName>
    <alternativeName>
        <fullName evidence="8">Tetratricopeptide repeat protein 25</fullName>
    </alternativeName>
</protein>
<dbReference type="Ensembl" id="ENSDCDT00010021366.1">
    <property type="protein sequence ID" value="ENSDCDP00010020198.1"/>
    <property type="gene ID" value="ENSDCDG00010009127.1"/>
</dbReference>
<dbReference type="FunFam" id="1.25.40.10:FF:000189">
    <property type="entry name" value="Tetratricopeptide repeat domain 25"/>
    <property type="match status" value="1"/>
</dbReference>
<keyword evidence="6" id="KW-0966">Cell projection</keyword>
<dbReference type="PANTHER" id="PTHR23040:SF1">
    <property type="entry name" value="OUTER DYNEIN ARM-DOCKING COMPLEX SUBUNIT 4"/>
    <property type="match status" value="1"/>
</dbReference>
<evidence type="ECO:0000256" key="3">
    <source>
        <dbReference type="ARBA" id="ARBA00022737"/>
    </source>
</evidence>
<evidence type="ECO:0000256" key="6">
    <source>
        <dbReference type="ARBA" id="ARBA00023273"/>
    </source>
</evidence>
<dbReference type="Gene3D" id="1.25.40.10">
    <property type="entry name" value="Tetratricopeptide repeat domain"/>
    <property type="match status" value="2"/>
</dbReference>
<keyword evidence="12" id="KW-1185">Reference proteome</keyword>
<evidence type="ECO:0000256" key="7">
    <source>
        <dbReference type="ARBA" id="ARBA00034139"/>
    </source>
</evidence>
<dbReference type="AlphaFoldDB" id="A0AAY4BH19"/>
<dbReference type="GeneTree" id="ENSGT00390000007911"/>
<proteinExistence type="predicted"/>
<feature type="region of interest" description="Disordered" evidence="10">
    <location>
        <begin position="149"/>
        <end position="174"/>
    </location>
</feature>
<keyword evidence="4 9" id="KW-0802">TPR repeat</keyword>
<organism evidence="11 12">
    <name type="scientific">Denticeps clupeoides</name>
    <name type="common">denticle herring</name>
    <dbReference type="NCBI Taxonomy" id="299321"/>
    <lineage>
        <taxon>Eukaryota</taxon>
        <taxon>Metazoa</taxon>
        <taxon>Chordata</taxon>
        <taxon>Craniata</taxon>
        <taxon>Vertebrata</taxon>
        <taxon>Euteleostomi</taxon>
        <taxon>Actinopterygii</taxon>
        <taxon>Neopterygii</taxon>
        <taxon>Teleostei</taxon>
        <taxon>Clupei</taxon>
        <taxon>Clupeiformes</taxon>
        <taxon>Denticipitoidei</taxon>
        <taxon>Denticipitidae</taxon>
        <taxon>Denticeps</taxon>
    </lineage>
</organism>
<reference evidence="11" key="3">
    <citation type="submission" date="2025-09" db="UniProtKB">
        <authorList>
            <consortium name="Ensembl"/>
        </authorList>
    </citation>
    <scope>IDENTIFICATION</scope>
</reference>